<dbReference type="Pfam" id="PF02880">
    <property type="entry name" value="PGM_PMM_III"/>
    <property type="match status" value="1"/>
</dbReference>
<protein>
    <recommendedName>
        <fullName evidence="18">Phosphoglucomutase</fullName>
    </recommendedName>
</protein>
<dbReference type="PROSITE" id="PS00710">
    <property type="entry name" value="PGM_PMM"/>
    <property type="match status" value="1"/>
</dbReference>
<evidence type="ECO:0000256" key="8">
    <source>
        <dbReference type="ARBA" id="ARBA00022842"/>
    </source>
</evidence>
<gene>
    <name evidence="16" type="ORF">GSTUAT00006223001</name>
</gene>
<sequence length="602" mass="67235">MESIQKLAEQWLAVDNNDQTRSEISALLQGNDTQELEKRLRTSACPFPCRSLPGLRARMEAGFSRMNDVTVIQASQGLASYINSECSQPSVVIGYDHRHNSERFAKLTAAAMLRCGIKANFLQSRYKERHASANYRRVYYYDSLVHTPLIPFGVSYFKASAGVMITASHNPALDNGYKVYWGNGCQIIPPHDKNIAQRIEENLEPKCWDVGLVDRDERVVRPVKRVTDAYLAALRELEVGLGRGENHRLQFVYTPMHGVGLSFMSRIAAEMGLGDSMMPVSEQAAPDPNFPTVRFPNPEEKGAMDLAVATAERMGIHLVLASDPDADRFAAAEKLPSGKWHVFTGNQLGVLFAAHVVGAYREDGKDISKLSMLASTVSTQMLHAMADTEGFYYNETLTGFKWLGNRAMALEKNGYDVAYAFEEAIGYMFSPIVHDKDGIAAASVFLTMARRWAKEGFTVCQKLEQLYQKYGYFETANSYFLSPDPLITKGVFAAIRKLGDPYPAKVGNRDIIKWRDLTVGYDSSVRNREPELPVSKDSEMITVELENRVRFTVRASGTEPKIKMYIECRASSSEKAKAGAQEASEALTKEWFRPTQTGLELP</sequence>
<evidence type="ECO:0008006" key="18">
    <source>
        <dbReference type="Google" id="ProtNLM"/>
    </source>
</evidence>
<accession>A0A292PQ66</accession>
<evidence type="ECO:0000256" key="11">
    <source>
        <dbReference type="SAM" id="MobiDB-lite"/>
    </source>
</evidence>
<keyword evidence="5" id="KW-0313">Glucose metabolism</keyword>
<feature type="region of interest" description="Disordered" evidence="11">
    <location>
        <begin position="577"/>
        <end position="602"/>
    </location>
</feature>
<keyword evidence="8" id="KW-0460">Magnesium</keyword>
<keyword evidence="6" id="KW-0597">Phosphoprotein</keyword>
<dbReference type="GO" id="GO:0005634">
    <property type="term" value="C:nucleus"/>
    <property type="evidence" value="ECO:0007669"/>
    <property type="project" value="TreeGrafter"/>
</dbReference>
<name>A0A292PQ66_9PEZI</name>
<dbReference type="Gene3D" id="3.30.310.50">
    <property type="entry name" value="Alpha-D-phosphohexomutase, C-terminal domain"/>
    <property type="match status" value="1"/>
</dbReference>
<evidence type="ECO:0000256" key="9">
    <source>
        <dbReference type="ARBA" id="ARBA00023235"/>
    </source>
</evidence>
<dbReference type="InterPro" id="IPR036900">
    <property type="entry name" value="A-D-PHexomutase_C_sf"/>
</dbReference>
<feature type="domain" description="Alpha-D-phosphohexomutase alpha/beta/alpha" evidence="15">
    <location>
        <begin position="345"/>
        <end position="470"/>
    </location>
</feature>
<dbReference type="Gene3D" id="3.40.120.10">
    <property type="entry name" value="Alpha-D-Glucose-1,6-Bisphosphate, subunit A, domain 3"/>
    <property type="match status" value="3"/>
</dbReference>
<comment type="subcellular location">
    <subcellularLocation>
        <location evidence="2">Cytoplasm</location>
    </subcellularLocation>
</comment>
<dbReference type="InterPro" id="IPR005843">
    <property type="entry name" value="A-D-PHexomutase_C"/>
</dbReference>
<evidence type="ECO:0000313" key="17">
    <source>
        <dbReference type="Proteomes" id="UP001412239"/>
    </source>
</evidence>
<dbReference type="PANTHER" id="PTHR45745">
    <property type="entry name" value="PHOSPHOMANNOMUTASE 45A"/>
    <property type="match status" value="1"/>
</dbReference>
<dbReference type="GO" id="GO:0006006">
    <property type="term" value="P:glucose metabolic process"/>
    <property type="evidence" value="ECO:0007669"/>
    <property type="project" value="UniProtKB-KW"/>
</dbReference>
<evidence type="ECO:0000259" key="14">
    <source>
        <dbReference type="Pfam" id="PF02879"/>
    </source>
</evidence>
<feature type="non-terminal residue" evidence="16">
    <location>
        <position position="1"/>
    </location>
</feature>
<dbReference type="AlphaFoldDB" id="A0A292PQ66"/>
<evidence type="ECO:0000313" key="16">
    <source>
        <dbReference type="EMBL" id="CUS09676.1"/>
    </source>
</evidence>
<evidence type="ECO:0000256" key="7">
    <source>
        <dbReference type="ARBA" id="ARBA00022723"/>
    </source>
</evidence>
<evidence type="ECO:0000259" key="15">
    <source>
        <dbReference type="Pfam" id="PF02880"/>
    </source>
</evidence>
<feature type="domain" description="Alpha-D-phosphohexomutase alpha/beta/alpha" evidence="13">
    <location>
        <begin position="137"/>
        <end position="203"/>
    </location>
</feature>
<dbReference type="InterPro" id="IPR016066">
    <property type="entry name" value="A-D-PHexomutase_CS"/>
</dbReference>
<dbReference type="PANTHER" id="PTHR45745:SF1">
    <property type="entry name" value="PHOSPHOGLUCOMUTASE 2B-RELATED"/>
    <property type="match status" value="1"/>
</dbReference>
<evidence type="ECO:0000259" key="12">
    <source>
        <dbReference type="Pfam" id="PF00408"/>
    </source>
</evidence>
<evidence type="ECO:0000256" key="5">
    <source>
        <dbReference type="ARBA" id="ARBA00022526"/>
    </source>
</evidence>
<evidence type="ECO:0000256" key="1">
    <source>
        <dbReference type="ARBA" id="ARBA00001946"/>
    </source>
</evidence>
<dbReference type="InterPro" id="IPR016055">
    <property type="entry name" value="A-D-PHexomutase_a/b/a-I/II/III"/>
</dbReference>
<keyword evidence="7" id="KW-0479">Metal-binding</keyword>
<dbReference type="InterPro" id="IPR005845">
    <property type="entry name" value="A-D-PHexomutase_a/b/a-II"/>
</dbReference>
<keyword evidence="9" id="KW-0413">Isomerase</keyword>
<dbReference type="Pfam" id="PF02878">
    <property type="entry name" value="PGM_PMM_I"/>
    <property type="match status" value="2"/>
</dbReference>
<reference evidence="16" key="1">
    <citation type="submission" date="2015-10" db="EMBL/GenBank/DDBJ databases">
        <authorList>
            <person name="Regsiter A."/>
            <person name="william w."/>
        </authorList>
    </citation>
    <scope>NUCLEOTIDE SEQUENCE</scope>
    <source>
        <strain evidence="16">Montdore</strain>
    </source>
</reference>
<evidence type="ECO:0000256" key="6">
    <source>
        <dbReference type="ARBA" id="ARBA00022553"/>
    </source>
</evidence>
<dbReference type="SUPFAM" id="SSF55957">
    <property type="entry name" value="Phosphoglucomutase, C-terminal domain"/>
    <property type="match status" value="1"/>
</dbReference>
<proteinExistence type="inferred from homology"/>
<dbReference type="Pfam" id="PF02879">
    <property type="entry name" value="PGM_PMM_II"/>
    <property type="match status" value="1"/>
</dbReference>
<comment type="similarity">
    <text evidence="3">Belongs to the phosphohexose mutase family.</text>
</comment>
<evidence type="ECO:0000256" key="2">
    <source>
        <dbReference type="ARBA" id="ARBA00004496"/>
    </source>
</evidence>
<dbReference type="SUPFAM" id="SSF53738">
    <property type="entry name" value="Phosphoglucomutase, first 3 domains"/>
    <property type="match status" value="3"/>
</dbReference>
<dbReference type="GO" id="GO:0006166">
    <property type="term" value="P:purine ribonucleoside salvage"/>
    <property type="evidence" value="ECO:0007669"/>
    <property type="project" value="TreeGrafter"/>
</dbReference>
<organism evidence="16 17">
    <name type="scientific">Tuber aestivum</name>
    <name type="common">summer truffle</name>
    <dbReference type="NCBI Taxonomy" id="59557"/>
    <lineage>
        <taxon>Eukaryota</taxon>
        <taxon>Fungi</taxon>
        <taxon>Dikarya</taxon>
        <taxon>Ascomycota</taxon>
        <taxon>Pezizomycotina</taxon>
        <taxon>Pezizomycetes</taxon>
        <taxon>Pezizales</taxon>
        <taxon>Tuberaceae</taxon>
        <taxon>Tuber</taxon>
    </lineage>
</organism>
<dbReference type="InterPro" id="IPR005844">
    <property type="entry name" value="A-D-PHexomutase_a/b/a-I"/>
</dbReference>
<feature type="domain" description="Alpha-D-phosphohexomutase C-terminal" evidence="12">
    <location>
        <begin position="543"/>
        <end position="577"/>
    </location>
</feature>
<evidence type="ECO:0000256" key="10">
    <source>
        <dbReference type="ARBA" id="ARBA00023277"/>
    </source>
</evidence>
<keyword evidence="10" id="KW-0119">Carbohydrate metabolism</keyword>
<evidence type="ECO:0000256" key="4">
    <source>
        <dbReference type="ARBA" id="ARBA00022490"/>
    </source>
</evidence>
<feature type="domain" description="Alpha-D-phosphohexomutase alpha/beta/alpha" evidence="14">
    <location>
        <begin position="229"/>
        <end position="333"/>
    </location>
</feature>
<evidence type="ECO:0000259" key="13">
    <source>
        <dbReference type="Pfam" id="PF02878"/>
    </source>
</evidence>
<dbReference type="Pfam" id="PF00408">
    <property type="entry name" value="PGM_PMM_IV"/>
    <property type="match status" value="1"/>
</dbReference>
<keyword evidence="17" id="KW-1185">Reference proteome</keyword>
<evidence type="ECO:0000256" key="3">
    <source>
        <dbReference type="ARBA" id="ARBA00010231"/>
    </source>
</evidence>
<feature type="domain" description="Alpha-D-phosphohexomutase alpha/beta/alpha" evidence="13">
    <location>
        <begin position="54"/>
        <end position="121"/>
    </location>
</feature>
<dbReference type="GO" id="GO:0008973">
    <property type="term" value="F:phosphopentomutase activity"/>
    <property type="evidence" value="ECO:0007669"/>
    <property type="project" value="TreeGrafter"/>
</dbReference>
<dbReference type="GO" id="GO:0005737">
    <property type="term" value="C:cytoplasm"/>
    <property type="evidence" value="ECO:0007669"/>
    <property type="project" value="UniProtKB-SubCell"/>
</dbReference>
<dbReference type="EMBL" id="LN891072">
    <property type="protein sequence ID" value="CUS09676.1"/>
    <property type="molecule type" value="Genomic_DNA"/>
</dbReference>
<dbReference type="CDD" id="cd05799">
    <property type="entry name" value="PGM2"/>
    <property type="match status" value="1"/>
</dbReference>
<dbReference type="GO" id="GO:0000287">
    <property type="term" value="F:magnesium ion binding"/>
    <property type="evidence" value="ECO:0007669"/>
    <property type="project" value="InterPro"/>
</dbReference>
<dbReference type="InterPro" id="IPR005846">
    <property type="entry name" value="A-D-PHexomutase_a/b/a-III"/>
</dbReference>
<dbReference type="FunFam" id="3.40.120.10:FF:000035">
    <property type="entry name" value="Pgm3p"/>
    <property type="match status" value="1"/>
</dbReference>
<dbReference type="Proteomes" id="UP001412239">
    <property type="component" value="Unassembled WGS sequence"/>
</dbReference>
<keyword evidence="4" id="KW-0963">Cytoplasm</keyword>
<comment type="cofactor">
    <cofactor evidence="1">
        <name>Mg(2+)</name>
        <dbReference type="ChEBI" id="CHEBI:18420"/>
    </cofactor>
</comment>